<dbReference type="AlphaFoldDB" id="A0A100INI0"/>
<dbReference type="GO" id="GO:0033617">
    <property type="term" value="P:mitochondrial respiratory chain complex IV assembly"/>
    <property type="evidence" value="ECO:0007669"/>
    <property type="project" value="TreeGrafter"/>
</dbReference>
<dbReference type="GO" id="GO:0032979">
    <property type="term" value="P:protein insertion into mitochondrial inner membrane from matrix"/>
    <property type="evidence" value="ECO:0007669"/>
    <property type="project" value="TreeGrafter"/>
</dbReference>
<evidence type="ECO:0000313" key="6">
    <source>
        <dbReference type="EMBL" id="GAQ44464.1"/>
    </source>
</evidence>
<dbReference type="PANTHER" id="PTHR12428">
    <property type="entry name" value="OXA1"/>
    <property type="match status" value="1"/>
</dbReference>
<evidence type="ECO:0000256" key="1">
    <source>
        <dbReference type="ARBA" id="ARBA00004141"/>
    </source>
</evidence>
<evidence type="ECO:0000256" key="5">
    <source>
        <dbReference type="ARBA" id="ARBA00023136"/>
    </source>
</evidence>
<protein>
    <submittedName>
        <fullName evidence="6">Mitochondrial export translocase Oxa2</fullName>
    </submittedName>
</protein>
<organism evidence="6 7">
    <name type="scientific">Aspergillus niger</name>
    <dbReference type="NCBI Taxonomy" id="5061"/>
    <lineage>
        <taxon>Eukaryota</taxon>
        <taxon>Fungi</taxon>
        <taxon>Dikarya</taxon>
        <taxon>Ascomycota</taxon>
        <taxon>Pezizomycotina</taxon>
        <taxon>Eurotiomycetes</taxon>
        <taxon>Eurotiomycetidae</taxon>
        <taxon>Eurotiales</taxon>
        <taxon>Aspergillaceae</taxon>
        <taxon>Aspergillus</taxon>
        <taxon>Aspergillus subgen. Circumdati</taxon>
    </lineage>
</organism>
<dbReference type="OrthoDB" id="2148490at2759"/>
<comment type="caution">
    <text evidence="6">The sequence shown here is derived from an EMBL/GenBank/DDBJ whole genome shotgun (WGS) entry which is preliminary data.</text>
</comment>
<dbReference type="GO" id="GO:0032977">
    <property type="term" value="F:membrane insertase activity"/>
    <property type="evidence" value="ECO:0007669"/>
    <property type="project" value="InterPro"/>
</dbReference>
<dbReference type="PaxDb" id="5061-CADANGAP00013959"/>
<dbReference type="VEuPathDB" id="FungiDB:M747DRAFT_292256"/>
<proteinExistence type="inferred from homology"/>
<dbReference type="VEuPathDB" id="FungiDB:ASPNIDRAFT2_1188384"/>
<keyword evidence="3" id="KW-0812">Transmembrane</keyword>
<evidence type="ECO:0000256" key="2">
    <source>
        <dbReference type="ARBA" id="ARBA00009877"/>
    </source>
</evidence>
<keyword evidence="5" id="KW-0472">Membrane</keyword>
<reference evidence="7" key="1">
    <citation type="journal article" date="2016" name="Genome Announc.">
        <title>Draft genome sequence of Aspergillus niger strain An76.</title>
        <authorList>
            <person name="Gong W."/>
            <person name="Cheng Z."/>
            <person name="Zhang H."/>
            <person name="Liu L."/>
            <person name="Gao P."/>
            <person name="Wang L."/>
        </authorList>
    </citation>
    <scope>NUCLEOTIDE SEQUENCE [LARGE SCALE GENOMIC DNA]</scope>
    <source>
        <strain evidence="7">An76</strain>
    </source>
</reference>
<evidence type="ECO:0000256" key="4">
    <source>
        <dbReference type="ARBA" id="ARBA00022989"/>
    </source>
</evidence>
<dbReference type="InterPro" id="IPR001708">
    <property type="entry name" value="YidC/ALB3/OXA1/COX18"/>
</dbReference>
<comment type="similarity">
    <text evidence="2">Belongs to the OXA1/ALB3/YidC family.</text>
</comment>
<evidence type="ECO:0000313" key="7">
    <source>
        <dbReference type="Proteomes" id="UP000068243"/>
    </source>
</evidence>
<dbReference type="GO" id="GO:0005743">
    <property type="term" value="C:mitochondrial inner membrane"/>
    <property type="evidence" value="ECO:0007669"/>
    <property type="project" value="TreeGrafter"/>
</dbReference>
<sequence>MRPFRLSHPARKTTAFQQVRHFHPTRPAPFINEALELSSAFLHNVHAISGLPWAVSIPLSALIVRTTVALPLQLYSKMQAKRERDAIPLLHAWNRCFKENLQKSEDYTREDRLLLAKMDPTRAQKQQLMKQYLERKRIVHRRLGVPRFWKPLNFLQLPIWISIMESLRAMSGNDRGLVPWLLSRLEPESVDPSSALHLAVEPSLANEGAFWFPDLLAGDPTGILPLALTLSILLNIRMGWKAQPLKNLADLPKVEMYKQLSLRGIRMFVQVLALNVGLSSYVSEMPTALMIYWLTSTNVATLQTLLLDRVLFPVKPLPVWKRHYVMYKTPKSLAPPAKKS</sequence>
<dbReference type="EMBL" id="BCMY01000012">
    <property type="protein sequence ID" value="GAQ44464.1"/>
    <property type="molecule type" value="Genomic_DNA"/>
</dbReference>
<evidence type="ECO:0000256" key="3">
    <source>
        <dbReference type="ARBA" id="ARBA00022692"/>
    </source>
</evidence>
<gene>
    <name evidence="6" type="ORF">ABL_07125</name>
</gene>
<dbReference type="Proteomes" id="UP000068243">
    <property type="component" value="Unassembled WGS sequence"/>
</dbReference>
<dbReference type="PANTHER" id="PTHR12428:SF65">
    <property type="entry name" value="CYTOCHROME C OXIDASE ASSEMBLY PROTEIN COX18, MITOCHONDRIAL"/>
    <property type="match status" value="1"/>
</dbReference>
<dbReference type="OMA" id="WQRKRIV"/>
<comment type="subcellular location">
    <subcellularLocation>
        <location evidence="1">Membrane</location>
        <topology evidence="1">Multi-pass membrane protein</topology>
    </subcellularLocation>
</comment>
<dbReference type="VEuPathDB" id="FungiDB:An18g05900"/>
<name>A0A100INI0_ASPNG</name>
<keyword evidence="4" id="KW-1133">Transmembrane helix</keyword>
<dbReference type="VEuPathDB" id="FungiDB:ATCC64974_107130"/>
<accession>A0A100INI0</accession>